<dbReference type="GeneID" id="14869237"/>
<dbReference type="PANTHER" id="PTHR31768">
    <property type="entry name" value="B BOX-TYPE DOMAIN-CONTAINING PROTEIN"/>
    <property type="match status" value="1"/>
</dbReference>
<dbReference type="Gene3D" id="3.30.160.60">
    <property type="entry name" value="Classic Zinc Finger"/>
    <property type="match status" value="2"/>
</dbReference>
<dbReference type="PROSITE" id="PS50119">
    <property type="entry name" value="ZF_BBOX"/>
    <property type="match status" value="2"/>
</dbReference>
<gene>
    <name evidence="4" type="ORF">DFA_07747</name>
</gene>
<dbReference type="PANTHER" id="PTHR31768:SF3">
    <property type="entry name" value="B BOX-TYPE DOMAIN-CONTAINING PROTEIN-RELATED"/>
    <property type="match status" value="1"/>
</dbReference>
<evidence type="ECO:0000256" key="2">
    <source>
        <dbReference type="SAM" id="Coils"/>
    </source>
</evidence>
<proteinExistence type="predicted"/>
<organism evidence="4 5">
    <name type="scientific">Cavenderia fasciculata</name>
    <name type="common">Slime mold</name>
    <name type="synonym">Dictyostelium fasciculatum</name>
    <dbReference type="NCBI Taxonomy" id="261658"/>
    <lineage>
        <taxon>Eukaryota</taxon>
        <taxon>Amoebozoa</taxon>
        <taxon>Evosea</taxon>
        <taxon>Eumycetozoa</taxon>
        <taxon>Dictyostelia</taxon>
        <taxon>Acytosteliales</taxon>
        <taxon>Cavenderiaceae</taxon>
        <taxon>Cavenderia</taxon>
    </lineage>
</organism>
<dbReference type="STRING" id="1054147.F4Q347"/>
<reference evidence="5" key="1">
    <citation type="journal article" date="2011" name="Genome Res.">
        <title>Phylogeny-wide analysis of social amoeba genomes highlights ancient origins for complex intercellular communication.</title>
        <authorList>
            <person name="Heidel A.J."/>
            <person name="Lawal H.M."/>
            <person name="Felder M."/>
            <person name="Schilde C."/>
            <person name="Helps N.R."/>
            <person name="Tunggal B."/>
            <person name="Rivero F."/>
            <person name="John U."/>
            <person name="Schleicher M."/>
            <person name="Eichinger L."/>
            <person name="Platzer M."/>
            <person name="Noegel A.A."/>
            <person name="Schaap P."/>
            <person name="Gloeckner G."/>
        </authorList>
    </citation>
    <scope>NUCLEOTIDE SEQUENCE [LARGE SCALE GENOMIC DNA]</scope>
    <source>
        <strain evidence="5">SH3</strain>
    </source>
</reference>
<keyword evidence="2" id="KW-0175">Coiled coil</keyword>
<feature type="coiled-coil region" evidence="2">
    <location>
        <begin position="162"/>
        <end position="203"/>
    </location>
</feature>
<accession>F4Q347</accession>
<feature type="domain" description="B box-type" evidence="3">
    <location>
        <begin position="96"/>
        <end position="138"/>
    </location>
</feature>
<dbReference type="EMBL" id="GL883021">
    <property type="protein sequence ID" value="EGG16769.1"/>
    <property type="molecule type" value="Genomic_DNA"/>
</dbReference>
<dbReference type="SUPFAM" id="SSF57845">
    <property type="entry name" value="B-box zinc-binding domain"/>
    <property type="match status" value="2"/>
</dbReference>
<dbReference type="CDD" id="cd19756">
    <property type="entry name" value="Bbox2"/>
    <property type="match status" value="2"/>
</dbReference>
<dbReference type="Pfam" id="PF00643">
    <property type="entry name" value="zf-B_box"/>
    <property type="match status" value="2"/>
</dbReference>
<evidence type="ECO:0000313" key="5">
    <source>
        <dbReference type="Proteomes" id="UP000007797"/>
    </source>
</evidence>
<dbReference type="SMART" id="SM00671">
    <property type="entry name" value="SEL1"/>
    <property type="match status" value="3"/>
</dbReference>
<name>F4Q347_CACFS</name>
<dbReference type="SMART" id="SM00336">
    <property type="entry name" value="BBOX"/>
    <property type="match status" value="2"/>
</dbReference>
<keyword evidence="1" id="KW-0479">Metal-binding</keyword>
<dbReference type="Gene3D" id="1.25.40.10">
    <property type="entry name" value="Tetratricopeptide repeat domain"/>
    <property type="match status" value="1"/>
</dbReference>
<keyword evidence="1" id="KW-0863">Zinc-finger</keyword>
<dbReference type="InterPro" id="IPR040328">
    <property type="entry name" value="DDB_G0279899-like"/>
</dbReference>
<dbReference type="GO" id="GO:0008270">
    <property type="term" value="F:zinc ion binding"/>
    <property type="evidence" value="ECO:0007669"/>
    <property type="project" value="UniProtKB-KW"/>
</dbReference>
<dbReference type="Proteomes" id="UP000007797">
    <property type="component" value="Unassembled WGS sequence"/>
</dbReference>
<dbReference type="RefSeq" id="XP_004355243.1">
    <property type="nucleotide sequence ID" value="XM_004355191.1"/>
</dbReference>
<keyword evidence="5" id="KW-1185">Reference proteome</keyword>
<dbReference type="OrthoDB" id="6119063at2759"/>
<keyword evidence="1" id="KW-0862">Zinc</keyword>
<protein>
    <recommendedName>
        <fullName evidence="3">B box-type domain-containing protein</fullName>
    </recommendedName>
</protein>
<dbReference type="AlphaFoldDB" id="F4Q347"/>
<dbReference type="Pfam" id="PF08238">
    <property type="entry name" value="Sel1"/>
    <property type="match status" value="3"/>
</dbReference>
<dbReference type="KEGG" id="dfa:DFA_07747"/>
<feature type="domain" description="B box-type" evidence="3">
    <location>
        <begin position="19"/>
        <end position="60"/>
    </location>
</feature>
<evidence type="ECO:0000259" key="3">
    <source>
        <dbReference type="PROSITE" id="PS50119"/>
    </source>
</evidence>
<sequence>MIVAYIEKKKRQSKVMSGPTAINCLTHGDQTYRYVCVSCSTLVCDICLNTTHHKHTIRSLRIAHSLTCQVKDQHHGHLEVEKDGADQQQQQQEQDSNKVSVDSNQYNYYRLFCETCTKLLCDNCIDYGDHEGHGFKSLPFITTNINVNVSMNNMNSVVQSGLDQQNQQFQQLQQQQLQQLQQLQQHQHQLEQQLQQQQLLQQQQQLIGRQQLEEVEPLKEDNIPSSAQRRQHNIINDAPFFQRLSGHLPMDVSAVGGGSSASSSNDDDIEYPLPPILPLAHRIAPKSFDNAFGVPESGLEKQFQECVNALKYFEGRRIKLQKVVRVAKKIMSKHIPAAAFLGCCYALGHLSSSGTSNFEKGIPYLKMATNVGHPRACYEYGRLLVLKLIPLTDTQNGVQVGIDLVRRAAVSGYYEAFDLLSQYHHKRGEIKVAIDWQRRYIDALELPNPKENQKLIQLYWQTSRPEYHPEIFKILREEYITNEGRSYSILQYASCYQKGIGTEINMPRAMDLYIQAGENRIPEGYIQAGIIHMLGYDNIPKDFGQSKICFDLAASLGYYNTSKQSMLRLEHTLLLSSSSNNQINK</sequence>
<dbReference type="InterPro" id="IPR000315">
    <property type="entry name" value="Znf_B-box"/>
</dbReference>
<evidence type="ECO:0000313" key="4">
    <source>
        <dbReference type="EMBL" id="EGG16769.1"/>
    </source>
</evidence>
<dbReference type="SUPFAM" id="SSF81901">
    <property type="entry name" value="HCP-like"/>
    <property type="match status" value="2"/>
</dbReference>
<dbReference type="InterPro" id="IPR006597">
    <property type="entry name" value="Sel1-like"/>
</dbReference>
<evidence type="ECO:0000256" key="1">
    <source>
        <dbReference type="PROSITE-ProRule" id="PRU00024"/>
    </source>
</evidence>
<dbReference type="InterPro" id="IPR011990">
    <property type="entry name" value="TPR-like_helical_dom_sf"/>
</dbReference>